<evidence type="ECO:0000256" key="4">
    <source>
        <dbReference type="ARBA" id="ARBA00022475"/>
    </source>
</evidence>
<dbReference type="STRING" id="1424294.Gferi_18550"/>
<keyword evidence="7" id="KW-0067">ATP-binding</keyword>
<dbReference type="NCBIfam" id="TIGR01727">
    <property type="entry name" value="oligo_HPY"/>
    <property type="match status" value="1"/>
</dbReference>
<evidence type="ECO:0000256" key="9">
    <source>
        <dbReference type="ARBA" id="ARBA00023136"/>
    </source>
</evidence>
<dbReference type="InterPro" id="IPR050388">
    <property type="entry name" value="ABC_Ni/Peptide_Import"/>
</dbReference>
<dbReference type="OrthoDB" id="9806285at2"/>
<accession>A0A1D8GKC4</accession>
<dbReference type="InterPro" id="IPR017871">
    <property type="entry name" value="ABC_transporter-like_CS"/>
</dbReference>
<keyword evidence="12" id="KW-1185">Reference proteome</keyword>
<dbReference type="PANTHER" id="PTHR43297:SF14">
    <property type="entry name" value="ATPASE AAA-TYPE CORE DOMAIN-CONTAINING PROTEIN"/>
    <property type="match status" value="1"/>
</dbReference>
<dbReference type="EMBL" id="CP017269">
    <property type="protein sequence ID" value="AOT71375.1"/>
    <property type="molecule type" value="Genomic_DNA"/>
</dbReference>
<evidence type="ECO:0000256" key="7">
    <source>
        <dbReference type="ARBA" id="ARBA00022840"/>
    </source>
</evidence>
<dbReference type="GO" id="GO:0005524">
    <property type="term" value="F:ATP binding"/>
    <property type="evidence" value="ECO:0007669"/>
    <property type="project" value="UniProtKB-KW"/>
</dbReference>
<organism evidence="11 12">
    <name type="scientific">Geosporobacter ferrireducens</name>
    <dbReference type="NCBI Taxonomy" id="1424294"/>
    <lineage>
        <taxon>Bacteria</taxon>
        <taxon>Bacillati</taxon>
        <taxon>Bacillota</taxon>
        <taxon>Clostridia</taxon>
        <taxon>Peptostreptococcales</taxon>
        <taxon>Thermotaleaceae</taxon>
        <taxon>Geosporobacter</taxon>
    </lineage>
</organism>
<keyword evidence="8" id="KW-1278">Translocase</keyword>
<dbReference type="InterPro" id="IPR003439">
    <property type="entry name" value="ABC_transporter-like_ATP-bd"/>
</dbReference>
<dbReference type="GO" id="GO:0015833">
    <property type="term" value="P:peptide transport"/>
    <property type="evidence" value="ECO:0007669"/>
    <property type="project" value="InterPro"/>
</dbReference>
<dbReference type="NCBIfam" id="NF008453">
    <property type="entry name" value="PRK11308.1"/>
    <property type="match status" value="2"/>
</dbReference>
<dbReference type="FunFam" id="3.40.50.300:FF:000016">
    <property type="entry name" value="Oligopeptide ABC transporter ATP-binding component"/>
    <property type="match status" value="2"/>
</dbReference>
<dbReference type="GO" id="GO:0016887">
    <property type="term" value="F:ATP hydrolysis activity"/>
    <property type="evidence" value="ECO:0007669"/>
    <property type="project" value="InterPro"/>
</dbReference>
<evidence type="ECO:0000256" key="2">
    <source>
        <dbReference type="ARBA" id="ARBA00005417"/>
    </source>
</evidence>
<keyword evidence="3" id="KW-0813">Transport</keyword>
<dbReference type="InterPro" id="IPR003593">
    <property type="entry name" value="AAA+_ATPase"/>
</dbReference>
<dbReference type="AlphaFoldDB" id="A0A1D8GKC4"/>
<protein>
    <recommendedName>
        <fullName evidence="10">ABC transporter domain-containing protein</fullName>
    </recommendedName>
</protein>
<name>A0A1D8GKC4_9FIRM</name>
<keyword evidence="6" id="KW-0547">Nucleotide-binding</keyword>
<gene>
    <name evidence="11" type="ORF">Gferi_18550</name>
</gene>
<dbReference type="SMART" id="SM00382">
    <property type="entry name" value="AAA"/>
    <property type="match status" value="2"/>
</dbReference>
<comment type="subcellular location">
    <subcellularLocation>
        <location evidence="1">Cell membrane</location>
        <topology evidence="1">Peripheral membrane protein</topology>
    </subcellularLocation>
</comment>
<evidence type="ECO:0000256" key="3">
    <source>
        <dbReference type="ARBA" id="ARBA00022448"/>
    </source>
</evidence>
<keyword evidence="5" id="KW-0997">Cell inner membrane</keyword>
<evidence type="ECO:0000256" key="1">
    <source>
        <dbReference type="ARBA" id="ARBA00004202"/>
    </source>
</evidence>
<evidence type="ECO:0000256" key="5">
    <source>
        <dbReference type="ARBA" id="ARBA00022519"/>
    </source>
</evidence>
<dbReference type="PROSITE" id="PS50893">
    <property type="entry name" value="ABC_TRANSPORTER_2"/>
    <property type="match status" value="2"/>
</dbReference>
<feature type="domain" description="ABC transporter" evidence="10">
    <location>
        <begin position="5"/>
        <end position="257"/>
    </location>
</feature>
<evidence type="ECO:0000256" key="8">
    <source>
        <dbReference type="ARBA" id="ARBA00022967"/>
    </source>
</evidence>
<evidence type="ECO:0000259" key="10">
    <source>
        <dbReference type="PROSITE" id="PS50893"/>
    </source>
</evidence>
<dbReference type="Pfam" id="PF00005">
    <property type="entry name" value="ABC_tran"/>
    <property type="match status" value="2"/>
</dbReference>
<reference evidence="11 12" key="1">
    <citation type="submission" date="2016-09" db="EMBL/GenBank/DDBJ databases">
        <title>Genomic analysis reveals versatility of anaerobic energy metabolism of Geosporobacter ferrireducens IRF9 of phylum Firmicutes.</title>
        <authorList>
            <person name="Kim S.-J."/>
        </authorList>
    </citation>
    <scope>NUCLEOTIDE SEQUENCE [LARGE SCALE GENOMIC DNA]</scope>
    <source>
        <strain evidence="11 12">IRF9</strain>
    </source>
</reference>
<feature type="domain" description="ABC transporter" evidence="10">
    <location>
        <begin position="278"/>
        <end position="528"/>
    </location>
</feature>
<dbReference type="InterPro" id="IPR013563">
    <property type="entry name" value="Oligopep_ABC_C"/>
</dbReference>
<comment type="similarity">
    <text evidence="2">Belongs to the ABC transporter superfamily.</text>
</comment>
<proteinExistence type="inferred from homology"/>
<dbReference type="GO" id="GO:0005886">
    <property type="term" value="C:plasma membrane"/>
    <property type="evidence" value="ECO:0007669"/>
    <property type="project" value="UniProtKB-SubCell"/>
</dbReference>
<evidence type="ECO:0000313" key="11">
    <source>
        <dbReference type="EMBL" id="AOT71375.1"/>
    </source>
</evidence>
<sequence length="611" mass="68659">MHTYFEVNNLKVNHKTFEGSRRVLDIDSIKIQKGKTYGIVGESGAGKTVFALAIMKLLQCPPGEIEGGEILFEGEDLLKKSERVMQQGIRGRKISMIFQDPMSTLNPVFTVGYQIIQVIKKKEKIREKEAYKKAIEMIDTVKLPDAEDIMRKYPHQLSGGQRQRIIIAMALACGAEFIIADEPTRNLDVTIQASILKTLKELQDKFHVTVLFIANNLSLVSAFCDEIGILYDGRIVEQGEVKEILRQPKHDYTKLLIESATKERFERENTAIEQEVILEVKGLKKYFPVKKVFGSDREACVKAVDEVDFEIHKGQVLGIVGESGCGKSTLVNTILNLHRPTSGKVFFDGVDMFALHKNDLRKIRKNIQIVFQDPYWSLNPRWLVKDIISEPLHVHEKLGGSKILTRVEELLEMVGLPKDAAFKYPHEFSGGQRQRIAIARSLAVNPKLVVLDEPTSSIDILSQAQILKLLDELREKLKLTNILISHDLSVVHYMSDKIIVMYLGKVVECGESEELFQNPQHPYTQALFNSIPGIDSEGLESLTTIDGNVPSAINPPAGCRFHTRCPRVMEICRTEEPGMQGVQGQHYAACFLLSSKGTNSIKNNNYGTVGM</sequence>
<dbReference type="Proteomes" id="UP000095743">
    <property type="component" value="Chromosome"/>
</dbReference>
<keyword evidence="4" id="KW-1003">Cell membrane</keyword>
<keyword evidence="9" id="KW-0472">Membrane</keyword>
<dbReference type="PANTHER" id="PTHR43297">
    <property type="entry name" value="OLIGOPEPTIDE TRANSPORT ATP-BINDING PROTEIN APPD"/>
    <property type="match status" value="1"/>
</dbReference>
<dbReference type="CDD" id="cd03257">
    <property type="entry name" value="ABC_NikE_OppD_transporters"/>
    <property type="match status" value="2"/>
</dbReference>
<dbReference type="SUPFAM" id="SSF52540">
    <property type="entry name" value="P-loop containing nucleoside triphosphate hydrolases"/>
    <property type="match status" value="2"/>
</dbReference>
<dbReference type="PROSITE" id="PS00211">
    <property type="entry name" value="ABC_TRANSPORTER_1"/>
    <property type="match status" value="2"/>
</dbReference>
<dbReference type="Gene3D" id="3.40.50.300">
    <property type="entry name" value="P-loop containing nucleotide triphosphate hydrolases"/>
    <property type="match status" value="2"/>
</dbReference>
<dbReference type="KEGG" id="gfe:Gferi_18550"/>
<dbReference type="RefSeq" id="WP_069979136.1">
    <property type="nucleotide sequence ID" value="NZ_CP017269.1"/>
</dbReference>
<evidence type="ECO:0000313" key="12">
    <source>
        <dbReference type="Proteomes" id="UP000095743"/>
    </source>
</evidence>
<dbReference type="NCBIfam" id="NF007739">
    <property type="entry name" value="PRK10419.1"/>
    <property type="match status" value="2"/>
</dbReference>
<dbReference type="Pfam" id="PF08352">
    <property type="entry name" value="oligo_HPY"/>
    <property type="match status" value="2"/>
</dbReference>
<evidence type="ECO:0000256" key="6">
    <source>
        <dbReference type="ARBA" id="ARBA00022741"/>
    </source>
</evidence>
<dbReference type="InterPro" id="IPR027417">
    <property type="entry name" value="P-loop_NTPase"/>
</dbReference>